<keyword evidence="2" id="KW-1185">Reference proteome</keyword>
<protein>
    <submittedName>
        <fullName evidence="1">Uncharacterized protein</fullName>
    </submittedName>
</protein>
<evidence type="ECO:0000313" key="1">
    <source>
        <dbReference type="EMBL" id="AHD03293.1"/>
    </source>
</evidence>
<dbReference type="EMBL" id="CP006773">
    <property type="protein sequence ID" value="AHD03293.1"/>
    <property type="molecule type" value="Genomic_DNA"/>
</dbReference>
<reference evidence="1 2" key="1">
    <citation type="submission" date="2013-09" db="EMBL/GenBank/DDBJ databases">
        <authorList>
            <consortium name="DOE Joint Genome Institute"/>
            <person name="Klenk H.-P."/>
            <person name="Huntemann M."/>
            <person name="Han J."/>
            <person name="Chen A."/>
            <person name="Kyrpides N."/>
            <person name="Mavromatis K."/>
            <person name="Markowitz V."/>
            <person name="Palaniappan K."/>
            <person name="Ivanova N."/>
            <person name="Schaumberg A."/>
            <person name="Pati A."/>
            <person name="Liolios K."/>
            <person name="Nordberg H.P."/>
            <person name="Cantor M.N."/>
            <person name="Hua S.X."/>
            <person name="Woyke T."/>
        </authorList>
    </citation>
    <scope>NUCLEOTIDE SEQUENCE [LARGE SCALE GENOMIC DNA]</scope>
    <source>
        <strain evidence="1 2">DSM 14336</strain>
    </source>
</reference>
<dbReference type="AlphaFoldDB" id="V9VZE1"/>
<proteinExistence type="predicted"/>
<evidence type="ECO:0000313" key="2">
    <source>
        <dbReference type="Proteomes" id="UP000018780"/>
    </source>
</evidence>
<dbReference type="STRING" id="999552.METH_19500"/>
<organism evidence="1 2">
    <name type="scientific">Leisingera methylohalidivorans DSM 14336</name>
    <dbReference type="NCBI Taxonomy" id="999552"/>
    <lineage>
        <taxon>Bacteria</taxon>
        <taxon>Pseudomonadati</taxon>
        <taxon>Pseudomonadota</taxon>
        <taxon>Alphaproteobacteria</taxon>
        <taxon>Rhodobacterales</taxon>
        <taxon>Roseobacteraceae</taxon>
        <taxon>Leisingera</taxon>
    </lineage>
</organism>
<dbReference type="Proteomes" id="UP000018780">
    <property type="component" value="Chromosome"/>
</dbReference>
<gene>
    <name evidence="1" type="ORF">METH_19500</name>
</gene>
<dbReference type="RefSeq" id="WP_024092030.1">
    <property type="nucleotide sequence ID" value="NC_023135.1"/>
</dbReference>
<dbReference type="HOGENOM" id="CLU_1592535_0_0_5"/>
<sequence>MAMQETREPAPGSISLLRHTWVCQKAASSGVLTPSIALRTLVFLFPSTTAGVALACITLSPSVMLEDSQILTGVVPKEAGSIPFEKLRQVLAADRTTLGIAACASLSLAFYSAFKAVGQSKSGLDSMHGCSHFVERRCRCGMGKWSCLTALFLPLPPPSQIKGERYG</sequence>
<dbReference type="KEGG" id="lmd:METH_19500"/>
<accession>V9VZE1</accession>
<name>V9VZE1_9RHOB</name>